<dbReference type="SUPFAM" id="SSF50022">
    <property type="entry name" value="ISP domain"/>
    <property type="match status" value="1"/>
</dbReference>
<dbReference type="GO" id="GO:0051537">
    <property type="term" value="F:2 iron, 2 sulfur cluster binding"/>
    <property type="evidence" value="ECO:0007669"/>
    <property type="project" value="UniProtKB-KW"/>
</dbReference>
<dbReference type="STRING" id="766136.BHF68_11845"/>
<dbReference type="GO" id="GO:0004497">
    <property type="term" value="F:monooxygenase activity"/>
    <property type="evidence" value="ECO:0007669"/>
    <property type="project" value="UniProtKB-ARBA"/>
</dbReference>
<dbReference type="AlphaFoldDB" id="A0A1E5FYY3"/>
<evidence type="ECO:0000256" key="3">
    <source>
        <dbReference type="ARBA" id="ARBA00023004"/>
    </source>
</evidence>
<name>A0A1E5FYY3_9FIRM</name>
<comment type="caution">
    <text evidence="6">The sequence shown here is derived from an EMBL/GenBank/DDBJ whole genome shotgun (WGS) entry which is preliminary data.</text>
</comment>
<dbReference type="GO" id="GO:0016705">
    <property type="term" value="F:oxidoreductase activity, acting on paired donors, with incorporation or reduction of molecular oxygen"/>
    <property type="evidence" value="ECO:0007669"/>
    <property type="project" value="UniProtKB-ARBA"/>
</dbReference>
<dbReference type="Pfam" id="PF00355">
    <property type="entry name" value="Rieske"/>
    <property type="match status" value="1"/>
</dbReference>
<evidence type="ECO:0000259" key="5">
    <source>
        <dbReference type="PROSITE" id="PS51296"/>
    </source>
</evidence>
<evidence type="ECO:0000256" key="1">
    <source>
        <dbReference type="ARBA" id="ARBA00022714"/>
    </source>
</evidence>
<evidence type="ECO:0000313" key="7">
    <source>
        <dbReference type="Proteomes" id="UP000094296"/>
    </source>
</evidence>
<dbReference type="RefSeq" id="WP_069644348.1">
    <property type="nucleotide sequence ID" value="NZ_MIJE01000035.1"/>
</dbReference>
<keyword evidence="2" id="KW-0479">Metal-binding</keyword>
<evidence type="ECO:0000256" key="2">
    <source>
        <dbReference type="ARBA" id="ARBA00022723"/>
    </source>
</evidence>
<feature type="domain" description="Rieske" evidence="5">
    <location>
        <begin position="47"/>
        <end position="140"/>
    </location>
</feature>
<protein>
    <recommendedName>
        <fullName evidence="5">Rieske domain-containing protein</fullName>
    </recommendedName>
</protein>
<dbReference type="PROSITE" id="PS51296">
    <property type="entry name" value="RIESKE"/>
    <property type="match status" value="1"/>
</dbReference>
<evidence type="ECO:0000313" key="6">
    <source>
        <dbReference type="EMBL" id="OEF95782.1"/>
    </source>
</evidence>
<dbReference type="InterPro" id="IPR036922">
    <property type="entry name" value="Rieske_2Fe-2S_sf"/>
</dbReference>
<dbReference type="EMBL" id="MIJE01000035">
    <property type="protein sequence ID" value="OEF95782.1"/>
    <property type="molecule type" value="Genomic_DNA"/>
</dbReference>
<dbReference type="GO" id="GO:0046872">
    <property type="term" value="F:metal ion binding"/>
    <property type="evidence" value="ECO:0007669"/>
    <property type="project" value="UniProtKB-KW"/>
</dbReference>
<dbReference type="InterPro" id="IPR017941">
    <property type="entry name" value="Rieske_2Fe-2S"/>
</dbReference>
<organism evidence="6 7">
    <name type="scientific">Desulfuribacillus alkaliarsenatis</name>
    <dbReference type="NCBI Taxonomy" id="766136"/>
    <lineage>
        <taxon>Bacteria</taxon>
        <taxon>Bacillati</taxon>
        <taxon>Bacillota</taxon>
        <taxon>Desulfuribacillia</taxon>
        <taxon>Desulfuribacillales</taxon>
        <taxon>Desulfuribacillaceae</taxon>
        <taxon>Desulfuribacillus</taxon>
    </lineage>
</organism>
<dbReference type="Proteomes" id="UP000094296">
    <property type="component" value="Unassembled WGS sequence"/>
</dbReference>
<evidence type="ECO:0000256" key="4">
    <source>
        <dbReference type="ARBA" id="ARBA00023014"/>
    </source>
</evidence>
<gene>
    <name evidence="6" type="ORF">BHF68_11845</name>
</gene>
<dbReference type="Gene3D" id="2.102.10.10">
    <property type="entry name" value="Rieske [2Fe-2S] iron-sulphur domain"/>
    <property type="match status" value="1"/>
</dbReference>
<keyword evidence="4" id="KW-0411">Iron-sulfur</keyword>
<keyword evidence="3" id="KW-0408">Iron</keyword>
<keyword evidence="7" id="KW-1185">Reference proteome</keyword>
<sequence>MSDYIKMNRREWFKQAFTKTKDASLKTTSRAAGSLADISETLKEYKWETVANDRDLTDDRPKQIMFQGKSVYLLRVDGKYLGFQGICPEDKQLIFWRAHSKQFYCPSCGSVYNLDGSCQQDENLSLTTYPARLHDEAIQLRVD</sequence>
<reference evidence="6 7" key="1">
    <citation type="submission" date="2016-09" db="EMBL/GenBank/DDBJ databases">
        <title>Draft genome sequence for the type strain of Desulfuribacillus alkaliarsenatis AHT28, an obligately anaerobic, sulfidogenic bacterium isolated from Russian soda lake sediments.</title>
        <authorList>
            <person name="Abin C.A."/>
            <person name="Hollibaugh J.T."/>
        </authorList>
    </citation>
    <scope>NUCLEOTIDE SEQUENCE [LARGE SCALE GENOMIC DNA]</scope>
    <source>
        <strain evidence="6 7">AHT28</strain>
    </source>
</reference>
<accession>A0A1E5FYY3</accession>
<proteinExistence type="predicted"/>
<keyword evidence="1" id="KW-0001">2Fe-2S</keyword>